<dbReference type="Gene3D" id="3.40.50.12780">
    <property type="entry name" value="N-terminal domain of ligase-like"/>
    <property type="match status" value="1"/>
</dbReference>
<keyword evidence="2" id="KW-1185">Reference proteome</keyword>
<accession>A0A059FXJ1</accession>
<protein>
    <recommendedName>
        <fullName evidence="3">CoF synthetase</fullName>
    </recommendedName>
</protein>
<evidence type="ECO:0000313" key="1">
    <source>
        <dbReference type="EMBL" id="KCZ95168.1"/>
    </source>
</evidence>
<dbReference type="Proteomes" id="UP000025061">
    <property type="component" value="Unassembled WGS sequence"/>
</dbReference>
<name>A0A059FXJ1_9PROT</name>
<dbReference type="InterPro" id="IPR012685">
    <property type="entry name" value="CHP02304_F390_synth-rel"/>
</dbReference>
<dbReference type="PATRIC" id="fig|1280951.3.peg.1180"/>
<reference evidence="1 2" key="1">
    <citation type="submission" date="2013-04" db="EMBL/GenBank/DDBJ databases">
        <title>Hyphomonas hirschiana VP5 Genome Sequencing.</title>
        <authorList>
            <person name="Lai Q."/>
            <person name="Shao Z."/>
        </authorList>
    </citation>
    <scope>NUCLEOTIDE SEQUENCE [LARGE SCALE GENOMIC DNA]</scope>
    <source>
        <strain evidence="1 2">VP5</strain>
    </source>
</reference>
<dbReference type="PANTHER" id="PTHR36932">
    <property type="entry name" value="CAPSULAR POLYSACCHARIDE BIOSYNTHESIS PROTEIN"/>
    <property type="match status" value="1"/>
</dbReference>
<dbReference type="SUPFAM" id="SSF56801">
    <property type="entry name" value="Acetyl-CoA synthetase-like"/>
    <property type="match status" value="1"/>
</dbReference>
<dbReference type="AlphaFoldDB" id="A0A059FXJ1"/>
<evidence type="ECO:0008006" key="3">
    <source>
        <dbReference type="Google" id="ProtNLM"/>
    </source>
</evidence>
<organism evidence="1 2">
    <name type="scientific">Hyphomonas hirschiana VP5</name>
    <dbReference type="NCBI Taxonomy" id="1280951"/>
    <lineage>
        <taxon>Bacteria</taxon>
        <taxon>Pseudomonadati</taxon>
        <taxon>Pseudomonadota</taxon>
        <taxon>Alphaproteobacteria</taxon>
        <taxon>Hyphomonadales</taxon>
        <taxon>Hyphomonadaceae</taxon>
        <taxon>Hyphomonas</taxon>
    </lineage>
</organism>
<gene>
    <name evidence="1" type="ORF">HHI_05844</name>
</gene>
<sequence>MNLSAAVLTLTAFYEARRRYKAARTRHHLLAAQHRRLDKFLAGKAADVPAFKAFGGLPLSDWPVMDKAALMADFDRYNRLGLTAVQGWAHLEAGTAPKGYAIGASTGTSGNRGLYIVSERERYRWLGTMLSRALPDFLSRKHRVAIVLPANSRLYDAANESGRLSLRFFDLGRGIDAQFAPLAEFQPTVIVAPPKFLRALSESGTALTPERIFSGAEVLDSEDRRIIEARFGLKLREIYMATEGLFAIACEHGTLHLLEDQVAFEFQPVEGSDTLVTPLITDFSRQTQVMVRYRMNDVLELTDMPCPCHAPHRAIRQIHGRCDDIFTLPSYGQPVRVTPDVIRNAVLRADRRISDFRVTQIARNKVLLELKVEEADCLDAASASLAAMFKACGAVPDIATGTALLLPPSDHKLRRVRVAIP</sequence>
<dbReference type="InterPro" id="IPR042099">
    <property type="entry name" value="ANL_N_sf"/>
</dbReference>
<evidence type="ECO:0000313" key="2">
    <source>
        <dbReference type="Proteomes" id="UP000025061"/>
    </source>
</evidence>
<dbReference type="OrthoDB" id="580775at2"/>
<comment type="caution">
    <text evidence="1">The sequence shown here is derived from an EMBL/GenBank/DDBJ whole genome shotgun (WGS) entry which is preliminary data.</text>
</comment>
<dbReference type="EMBL" id="ARYI01000004">
    <property type="protein sequence ID" value="KCZ95168.1"/>
    <property type="molecule type" value="Genomic_DNA"/>
</dbReference>
<dbReference type="InterPro" id="IPR053158">
    <property type="entry name" value="CapK_Type1_Caps_Biosynth"/>
</dbReference>
<proteinExistence type="predicted"/>
<dbReference type="RefSeq" id="WP_011647376.1">
    <property type="nucleotide sequence ID" value="NZ_ARYI01000004.1"/>
</dbReference>
<dbReference type="PANTHER" id="PTHR36932:SF1">
    <property type="entry name" value="CAPSULAR POLYSACCHARIDE BIOSYNTHESIS PROTEIN"/>
    <property type="match status" value="1"/>
</dbReference>
<dbReference type="NCBIfam" id="TIGR02304">
    <property type="entry name" value="aden_form_hyp"/>
    <property type="match status" value="1"/>
</dbReference>